<comment type="caution">
    <text evidence="1">The sequence shown here is derived from an EMBL/GenBank/DDBJ whole genome shotgun (WGS) entry which is preliminary data.</text>
</comment>
<dbReference type="EMBL" id="JANVFS010000008">
    <property type="protein sequence ID" value="KAJ4488703.1"/>
    <property type="molecule type" value="Genomic_DNA"/>
</dbReference>
<name>A0A9W9AR41_9AGAR</name>
<accession>A0A9W9AR41</accession>
<protein>
    <submittedName>
        <fullName evidence="1">Uncharacterized protein</fullName>
    </submittedName>
</protein>
<gene>
    <name evidence="1" type="ORF">C8J55DRAFT_505921</name>
</gene>
<dbReference type="AlphaFoldDB" id="A0A9W9AR41"/>
<reference evidence="1" key="1">
    <citation type="submission" date="2022-08" db="EMBL/GenBank/DDBJ databases">
        <authorList>
            <consortium name="DOE Joint Genome Institute"/>
            <person name="Min B."/>
            <person name="Riley R."/>
            <person name="Sierra-Patev S."/>
            <person name="Naranjo-Ortiz M."/>
            <person name="Looney B."/>
            <person name="Konkel Z."/>
            <person name="Slot J.C."/>
            <person name="Sakamoto Y."/>
            <person name="Steenwyk J.L."/>
            <person name="Rokas A."/>
            <person name="Carro J."/>
            <person name="Camarero S."/>
            <person name="Ferreira P."/>
            <person name="Molpeceres G."/>
            <person name="Ruiz-Duenas F.J."/>
            <person name="Serrano A."/>
            <person name="Henrissat B."/>
            <person name="Drula E."/>
            <person name="Hughes K.W."/>
            <person name="Mata J.L."/>
            <person name="Ishikawa N.K."/>
            <person name="Vargas-Isla R."/>
            <person name="Ushijima S."/>
            <person name="Smith C.A."/>
            <person name="Ahrendt S."/>
            <person name="Andreopoulos W."/>
            <person name="He G."/>
            <person name="Labutti K."/>
            <person name="Lipzen A."/>
            <person name="Ng V."/>
            <person name="Sandor L."/>
            <person name="Barry K."/>
            <person name="Martinez A.T."/>
            <person name="Xiao Y."/>
            <person name="Gibbons J.G."/>
            <person name="Terashima K."/>
            <person name="Hibbett D.S."/>
            <person name="Grigoriev I.V."/>
        </authorList>
    </citation>
    <scope>NUCLEOTIDE SEQUENCE</scope>
    <source>
        <strain evidence="1">Sp2 HRB7682 ss15</strain>
    </source>
</reference>
<evidence type="ECO:0000313" key="1">
    <source>
        <dbReference type="EMBL" id="KAJ4488703.1"/>
    </source>
</evidence>
<sequence>MRLAPEMIHCCAIVPASATTLFPVIAGTFGVRAWVAELPVWNDVITPSPVICQT</sequence>
<organism evidence="1 2">
    <name type="scientific">Lentinula lateritia</name>
    <dbReference type="NCBI Taxonomy" id="40482"/>
    <lineage>
        <taxon>Eukaryota</taxon>
        <taxon>Fungi</taxon>
        <taxon>Dikarya</taxon>
        <taxon>Basidiomycota</taxon>
        <taxon>Agaricomycotina</taxon>
        <taxon>Agaricomycetes</taxon>
        <taxon>Agaricomycetidae</taxon>
        <taxon>Agaricales</taxon>
        <taxon>Marasmiineae</taxon>
        <taxon>Omphalotaceae</taxon>
        <taxon>Lentinula</taxon>
    </lineage>
</organism>
<dbReference type="Proteomes" id="UP001150238">
    <property type="component" value="Unassembled WGS sequence"/>
</dbReference>
<reference evidence="1" key="2">
    <citation type="journal article" date="2023" name="Proc. Natl. Acad. Sci. U.S.A.">
        <title>A global phylogenomic analysis of the shiitake genus Lentinula.</title>
        <authorList>
            <person name="Sierra-Patev S."/>
            <person name="Min B."/>
            <person name="Naranjo-Ortiz M."/>
            <person name="Looney B."/>
            <person name="Konkel Z."/>
            <person name="Slot J.C."/>
            <person name="Sakamoto Y."/>
            <person name="Steenwyk J.L."/>
            <person name="Rokas A."/>
            <person name="Carro J."/>
            <person name="Camarero S."/>
            <person name="Ferreira P."/>
            <person name="Molpeceres G."/>
            <person name="Ruiz-Duenas F.J."/>
            <person name="Serrano A."/>
            <person name="Henrissat B."/>
            <person name="Drula E."/>
            <person name="Hughes K.W."/>
            <person name="Mata J.L."/>
            <person name="Ishikawa N.K."/>
            <person name="Vargas-Isla R."/>
            <person name="Ushijima S."/>
            <person name="Smith C.A."/>
            <person name="Donoghue J."/>
            <person name="Ahrendt S."/>
            <person name="Andreopoulos W."/>
            <person name="He G."/>
            <person name="LaButti K."/>
            <person name="Lipzen A."/>
            <person name="Ng V."/>
            <person name="Riley R."/>
            <person name="Sandor L."/>
            <person name="Barry K."/>
            <person name="Martinez A.T."/>
            <person name="Xiao Y."/>
            <person name="Gibbons J.G."/>
            <person name="Terashima K."/>
            <person name="Grigoriev I.V."/>
            <person name="Hibbett D."/>
        </authorList>
    </citation>
    <scope>NUCLEOTIDE SEQUENCE</scope>
    <source>
        <strain evidence="1">Sp2 HRB7682 ss15</strain>
    </source>
</reference>
<evidence type="ECO:0000313" key="2">
    <source>
        <dbReference type="Proteomes" id="UP001150238"/>
    </source>
</evidence>
<proteinExistence type="predicted"/>